<proteinExistence type="predicted"/>
<name>A0A068NRI7_FIMGI</name>
<evidence type="ECO:0000256" key="1">
    <source>
        <dbReference type="SAM" id="SignalP"/>
    </source>
</evidence>
<dbReference type="RefSeq" id="WP_025225319.1">
    <property type="nucleotide sequence ID" value="NZ_CP007139.1"/>
</dbReference>
<keyword evidence="1" id="KW-0732">Signal</keyword>
<evidence type="ECO:0000313" key="3">
    <source>
        <dbReference type="Proteomes" id="UP000027982"/>
    </source>
</evidence>
<gene>
    <name evidence="2" type="ORF">OP10G_2770</name>
</gene>
<sequence>MRRRLILIVLISTLSAVGLAQQPGGSALDTASSWLRTQWQRVQNEGRPAAERVVRQFPERFKNMRSQIARISKLASDFSDDHHLTEKKELLVELWRVRGSVNLLALLSPDMLHQLTGMDTKTLTTLQSQLDGIRAKLSKG</sequence>
<reference evidence="2 3" key="1">
    <citation type="journal article" date="2014" name="PLoS ONE">
        <title>The first complete genome sequence of the class fimbriimonadia in the phylum armatimonadetes.</title>
        <authorList>
            <person name="Hu Z.Y."/>
            <person name="Wang Y.Z."/>
            <person name="Im W.T."/>
            <person name="Wang S.Y."/>
            <person name="Zhao G.P."/>
            <person name="Zheng H.J."/>
            <person name="Quan Z.X."/>
        </authorList>
    </citation>
    <scope>NUCLEOTIDE SEQUENCE [LARGE SCALE GENOMIC DNA]</scope>
    <source>
        <strain evidence="2">Gsoil 348</strain>
    </source>
</reference>
<organism evidence="2 3">
    <name type="scientific">Fimbriimonas ginsengisoli Gsoil 348</name>
    <dbReference type="NCBI Taxonomy" id="661478"/>
    <lineage>
        <taxon>Bacteria</taxon>
        <taxon>Bacillati</taxon>
        <taxon>Armatimonadota</taxon>
        <taxon>Fimbriimonadia</taxon>
        <taxon>Fimbriimonadales</taxon>
        <taxon>Fimbriimonadaceae</taxon>
        <taxon>Fimbriimonas</taxon>
    </lineage>
</organism>
<dbReference type="EMBL" id="CP007139">
    <property type="protein sequence ID" value="AIE86138.1"/>
    <property type="molecule type" value="Genomic_DNA"/>
</dbReference>
<accession>A0A068NRI7</accession>
<dbReference type="KEGG" id="fgi:OP10G_2770"/>
<keyword evidence="3" id="KW-1185">Reference proteome</keyword>
<dbReference type="AlphaFoldDB" id="A0A068NRI7"/>
<feature type="signal peptide" evidence="1">
    <location>
        <begin position="1"/>
        <end position="20"/>
    </location>
</feature>
<protein>
    <submittedName>
        <fullName evidence="2">Uncharacterized protein</fullName>
    </submittedName>
</protein>
<dbReference type="HOGENOM" id="CLU_1832194_0_0_0"/>
<evidence type="ECO:0000313" key="2">
    <source>
        <dbReference type="EMBL" id="AIE86138.1"/>
    </source>
</evidence>
<feature type="chain" id="PRO_5001651794" evidence="1">
    <location>
        <begin position="21"/>
        <end position="140"/>
    </location>
</feature>
<dbReference type="Proteomes" id="UP000027982">
    <property type="component" value="Chromosome"/>
</dbReference>
<dbReference type="STRING" id="661478.OP10G_2770"/>